<dbReference type="EMBL" id="CR555306">
    <property type="protein sequence ID" value="CAI06983.1"/>
    <property type="molecule type" value="Genomic_DNA"/>
</dbReference>
<organism evidence="4 5">
    <name type="scientific">Aromatoleum aromaticum (strain DSM 19018 / LMG 30748 / EbN1)</name>
    <name type="common">Azoarcus sp. (strain EbN1)</name>
    <dbReference type="NCBI Taxonomy" id="76114"/>
    <lineage>
        <taxon>Bacteria</taxon>
        <taxon>Pseudomonadati</taxon>
        <taxon>Pseudomonadota</taxon>
        <taxon>Betaproteobacteria</taxon>
        <taxon>Rhodocyclales</taxon>
        <taxon>Rhodocyclaceae</taxon>
        <taxon>Aromatoleum</taxon>
    </lineage>
</organism>
<dbReference type="PANTHER" id="PTHR45947">
    <property type="entry name" value="SULFOQUINOVOSYL TRANSFERASE SQD2"/>
    <property type="match status" value="1"/>
</dbReference>
<dbReference type="eggNOG" id="COG0438">
    <property type="taxonomic scope" value="Bacteria"/>
</dbReference>
<sequence length="611" mass="66909">MRVLHIGKFFPPHPGGMEVFLADLVRAQRARGIDAAALVHGQPLPDDPAWLMRVPVWGHLVYAPLAPGFRTALAAAIRQFRPDVLHLHLPNTSAFWALLLLPARDLPWVVHWHSDVVVSRIRGALALAYRLYRPFEQAVLDRAERILVTSTPYLEASEPLSRWRDKCRVIPLALDSGRLPEHPGLGSAPSWRRGNFRLLSIGRLTYYKGFETLIRAVSAMPGVELLIVGEGALRPALEKLIGELAAAGIEPNIRLLGGIDDAAKHALLHDCDVFCLASRERTEAFGIVLLEAMRYARPCVVADLSGSGMPWVVRAGGAGVTVPVEDVGAWRDAIRAFQRDPHYREGCGVQGQQAFRKKFALDRCVESIAVEYAAVVPDAAVAAPDKDLLIVIPARNEAGTIGTVIRSLCEAGWRDIIVVNDQSTDATGAIAAAAGATVLSPVLPLGAWGAMQTGIRYALRHGYRQVVTIDADGQHEPVCIPVLLAAARSHDVVIGAFPQRGSRLRRIAWRYFRAITGFGIDDLTSGFRCYNRAACEILAADEATLLDYQDLGVLLMLRHAGLEIAEVPVAMYPRATGPSRIFASWSRVARYMAESTLLCLARWHPKHHLSR</sequence>
<dbReference type="Pfam" id="PF00535">
    <property type="entry name" value="Glycos_transf_2"/>
    <property type="match status" value="1"/>
</dbReference>
<evidence type="ECO:0000313" key="4">
    <source>
        <dbReference type="EMBL" id="CAI06983.1"/>
    </source>
</evidence>
<dbReference type="Pfam" id="PF00534">
    <property type="entry name" value="Glycos_transf_1"/>
    <property type="match status" value="1"/>
</dbReference>
<evidence type="ECO:0000259" key="1">
    <source>
        <dbReference type="Pfam" id="PF00534"/>
    </source>
</evidence>
<evidence type="ECO:0000259" key="3">
    <source>
        <dbReference type="Pfam" id="PF13579"/>
    </source>
</evidence>
<feature type="domain" description="Glycosyl transferase family 1" evidence="1">
    <location>
        <begin position="195"/>
        <end position="352"/>
    </location>
</feature>
<evidence type="ECO:0000259" key="2">
    <source>
        <dbReference type="Pfam" id="PF00535"/>
    </source>
</evidence>
<dbReference type="CDD" id="cd04179">
    <property type="entry name" value="DPM_DPG-synthase_like"/>
    <property type="match status" value="1"/>
</dbReference>
<dbReference type="Gene3D" id="3.90.550.10">
    <property type="entry name" value="Spore Coat Polysaccharide Biosynthesis Protein SpsA, Chain A"/>
    <property type="match status" value="1"/>
</dbReference>
<accession>Q5P6S8</accession>
<dbReference type="STRING" id="76114.ebA1565"/>
<dbReference type="CAZy" id="GT4">
    <property type="family name" value="Glycosyltransferase Family 4"/>
</dbReference>
<dbReference type="InterPro" id="IPR028098">
    <property type="entry name" value="Glyco_trans_4-like_N"/>
</dbReference>
<dbReference type="AlphaFoldDB" id="Q5P6S8"/>
<dbReference type="Gene3D" id="3.40.50.2000">
    <property type="entry name" value="Glycogen Phosphorylase B"/>
    <property type="match status" value="2"/>
</dbReference>
<dbReference type="Proteomes" id="UP000006552">
    <property type="component" value="Chromosome"/>
</dbReference>
<feature type="domain" description="Glycosyltransferase 2-like" evidence="2">
    <location>
        <begin position="390"/>
        <end position="512"/>
    </location>
</feature>
<dbReference type="OrthoDB" id="9802525at2"/>
<dbReference type="SUPFAM" id="SSF53448">
    <property type="entry name" value="Nucleotide-diphospho-sugar transferases"/>
    <property type="match status" value="1"/>
</dbReference>
<gene>
    <name evidence="4" type="ORF">ebA1565</name>
</gene>
<feature type="domain" description="Glycosyltransferase subfamily 4-like N-terminal" evidence="3">
    <location>
        <begin position="15"/>
        <end position="172"/>
    </location>
</feature>
<proteinExistence type="predicted"/>
<dbReference type="InterPro" id="IPR029044">
    <property type="entry name" value="Nucleotide-diphossugar_trans"/>
</dbReference>
<dbReference type="SUPFAM" id="SSF53756">
    <property type="entry name" value="UDP-Glycosyltransferase/glycogen phosphorylase"/>
    <property type="match status" value="1"/>
</dbReference>
<dbReference type="InterPro" id="IPR001173">
    <property type="entry name" value="Glyco_trans_2-like"/>
</dbReference>
<protein>
    <submittedName>
        <fullName evidence="4">Glycosyl transferase</fullName>
    </submittedName>
</protein>
<dbReference type="CAZy" id="GT2">
    <property type="family name" value="Glycosyltransferase Family 2"/>
</dbReference>
<keyword evidence="4" id="KW-0808">Transferase</keyword>
<evidence type="ECO:0000313" key="5">
    <source>
        <dbReference type="Proteomes" id="UP000006552"/>
    </source>
</evidence>
<dbReference type="Pfam" id="PF13579">
    <property type="entry name" value="Glyco_trans_4_4"/>
    <property type="match status" value="1"/>
</dbReference>
<dbReference type="HOGENOM" id="CLU_449526_0_0_4"/>
<dbReference type="eggNOG" id="COG0463">
    <property type="taxonomic scope" value="Bacteria"/>
</dbReference>
<reference evidence="4 5" key="1">
    <citation type="journal article" date="2005" name="Arch. Microbiol.">
        <title>The genome sequence of an anaerobic aromatic-degrading denitrifying bacterium, strain EbN1.</title>
        <authorList>
            <person name="Rabus R."/>
            <person name="Kube M."/>
            <person name="Heider J."/>
            <person name="Beck A."/>
            <person name="Heitmann K."/>
            <person name="Widdel F."/>
            <person name="Reinhardt R."/>
        </authorList>
    </citation>
    <scope>NUCLEOTIDE SEQUENCE [LARGE SCALE GENOMIC DNA]</scope>
    <source>
        <strain evidence="4 5">EbN1</strain>
    </source>
</reference>
<dbReference type="KEGG" id="eba:ebA1565"/>
<dbReference type="InterPro" id="IPR050194">
    <property type="entry name" value="Glycosyltransferase_grp1"/>
</dbReference>
<dbReference type="InterPro" id="IPR001296">
    <property type="entry name" value="Glyco_trans_1"/>
</dbReference>
<keyword evidence="5" id="KW-1185">Reference proteome</keyword>
<dbReference type="GO" id="GO:0016757">
    <property type="term" value="F:glycosyltransferase activity"/>
    <property type="evidence" value="ECO:0007669"/>
    <property type="project" value="InterPro"/>
</dbReference>
<dbReference type="RefSeq" id="WP_011236708.1">
    <property type="nucleotide sequence ID" value="NC_006513.1"/>
</dbReference>
<name>Q5P6S8_AROAE</name>
<dbReference type="PANTHER" id="PTHR45947:SF3">
    <property type="entry name" value="SULFOQUINOVOSYL TRANSFERASE SQD2"/>
    <property type="match status" value="1"/>
</dbReference>